<dbReference type="Pfam" id="PF13977">
    <property type="entry name" value="TetR_C_6"/>
    <property type="match status" value="1"/>
</dbReference>
<dbReference type="InterPro" id="IPR039538">
    <property type="entry name" value="BetI_C"/>
</dbReference>
<dbReference type="SUPFAM" id="SSF48498">
    <property type="entry name" value="Tetracyclin repressor-like, C-terminal domain"/>
    <property type="match status" value="1"/>
</dbReference>
<dbReference type="SUPFAM" id="SSF46689">
    <property type="entry name" value="Homeodomain-like"/>
    <property type="match status" value="1"/>
</dbReference>
<dbReference type="InterPro" id="IPR050109">
    <property type="entry name" value="HTH-type_TetR-like_transc_reg"/>
</dbReference>
<reference evidence="7 8" key="1">
    <citation type="submission" date="2021-03" db="EMBL/GenBank/DDBJ databases">
        <title>Sequencing the genomes of 1000 actinobacteria strains.</title>
        <authorList>
            <person name="Klenk H.-P."/>
        </authorList>
    </citation>
    <scope>NUCLEOTIDE SEQUENCE [LARGE SCALE GENOMIC DNA]</scope>
    <source>
        <strain evidence="7 8">DSM 45510</strain>
    </source>
</reference>
<dbReference type="PRINTS" id="PR00455">
    <property type="entry name" value="HTHTETR"/>
</dbReference>
<evidence type="ECO:0000256" key="2">
    <source>
        <dbReference type="ARBA" id="ARBA00023015"/>
    </source>
</evidence>
<keyword evidence="4" id="KW-0804">Transcription</keyword>
<dbReference type="InterPro" id="IPR001647">
    <property type="entry name" value="HTH_TetR"/>
</dbReference>
<evidence type="ECO:0000313" key="8">
    <source>
        <dbReference type="Proteomes" id="UP000741013"/>
    </source>
</evidence>
<dbReference type="Proteomes" id="UP000741013">
    <property type="component" value="Unassembled WGS sequence"/>
</dbReference>
<evidence type="ECO:0000256" key="1">
    <source>
        <dbReference type="ARBA" id="ARBA00022491"/>
    </source>
</evidence>
<keyword evidence="1" id="KW-0678">Repressor</keyword>
<protein>
    <submittedName>
        <fullName evidence="7">AcrR family transcriptional regulator</fullName>
    </submittedName>
</protein>
<evidence type="ECO:0000256" key="5">
    <source>
        <dbReference type="PROSITE-ProRule" id="PRU00335"/>
    </source>
</evidence>
<keyword evidence="3 5" id="KW-0238">DNA-binding</keyword>
<organism evidence="7 8">
    <name type="scientific">Amycolatopsis magusensis</name>
    <dbReference type="NCBI Taxonomy" id="882444"/>
    <lineage>
        <taxon>Bacteria</taxon>
        <taxon>Bacillati</taxon>
        <taxon>Actinomycetota</taxon>
        <taxon>Actinomycetes</taxon>
        <taxon>Pseudonocardiales</taxon>
        <taxon>Pseudonocardiaceae</taxon>
        <taxon>Amycolatopsis</taxon>
    </lineage>
</organism>
<dbReference type="PANTHER" id="PTHR30055">
    <property type="entry name" value="HTH-TYPE TRANSCRIPTIONAL REGULATOR RUTR"/>
    <property type="match status" value="1"/>
</dbReference>
<keyword evidence="2" id="KW-0805">Transcription regulation</keyword>
<dbReference type="InterPro" id="IPR009057">
    <property type="entry name" value="Homeodomain-like_sf"/>
</dbReference>
<evidence type="ECO:0000256" key="3">
    <source>
        <dbReference type="ARBA" id="ARBA00023125"/>
    </source>
</evidence>
<dbReference type="EMBL" id="JAGGMS010000001">
    <property type="protein sequence ID" value="MBP2184456.1"/>
    <property type="molecule type" value="Genomic_DNA"/>
</dbReference>
<feature type="domain" description="HTH tetR-type" evidence="6">
    <location>
        <begin position="16"/>
        <end position="76"/>
    </location>
</feature>
<proteinExistence type="predicted"/>
<feature type="DNA-binding region" description="H-T-H motif" evidence="5">
    <location>
        <begin position="39"/>
        <end position="58"/>
    </location>
</feature>
<keyword evidence="8" id="KW-1185">Reference proteome</keyword>
<evidence type="ECO:0000256" key="4">
    <source>
        <dbReference type="ARBA" id="ARBA00023163"/>
    </source>
</evidence>
<dbReference type="PANTHER" id="PTHR30055:SF234">
    <property type="entry name" value="HTH-TYPE TRANSCRIPTIONAL REGULATOR BETI"/>
    <property type="match status" value="1"/>
</dbReference>
<dbReference type="PROSITE" id="PS50977">
    <property type="entry name" value="HTH_TETR_2"/>
    <property type="match status" value="1"/>
</dbReference>
<dbReference type="Pfam" id="PF00440">
    <property type="entry name" value="TetR_N"/>
    <property type="match status" value="1"/>
</dbReference>
<evidence type="ECO:0000259" key="6">
    <source>
        <dbReference type="PROSITE" id="PS50977"/>
    </source>
</evidence>
<gene>
    <name evidence="7" type="ORF">JOM49_005982</name>
</gene>
<dbReference type="Gene3D" id="1.10.357.10">
    <property type="entry name" value="Tetracycline Repressor, domain 2"/>
    <property type="match status" value="2"/>
</dbReference>
<name>A0ABS4PYF7_9PSEU</name>
<dbReference type="InterPro" id="IPR036271">
    <property type="entry name" value="Tet_transcr_reg_TetR-rel_C_sf"/>
</dbReference>
<comment type="caution">
    <text evidence="7">The sequence shown here is derived from an EMBL/GenBank/DDBJ whole genome shotgun (WGS) entry which is preliminary data.</text>
</comment>
<sequence>MASSAGKQRTQEERRSRAERSMLAAAVRLFSRRGVEQTSMADIGEEAGYSRGLANHHFGSRAELVERLARRSQAEFVTSLGDTGGEELRELAERFGIGVETGEQPGITQDLVDRLDARPPSALLKDLGDFGGVELRALVALADAYLATIGGGSDAVRAFLVMWGASFPEETALRLVFAANDARFRRSVEELVRLGQLNGNLDPGADPAGTATVVVGLLRGISAQYTVDPGGVDLDAARRTTARFLRDTLGVA</sequence>
<accession>A0ABS4PYF7</accession>
<dbReference type="RefSeq" id="WP_209667472.1">
    <property type="nucleotide sequence ID" value="NZ_JAGGMS010000001.1"/>
</dbReference>
<evidence type="ECO:0000313" key="7">
    <source>
        <dbReference type="EMBL" id="MBP2184456.1"/>
    </source>
</evidence>